<dbReference type="InterPro" id="IPR013525">
    <property type="entry name" value="ABC2_TM"/>
</dbReference>
<evidence type="ECO:0000256" key="11">
    <source>
        <dbReference type="RuleBase" id="RU361157"/>
    </source>
</evidence>
<dbReference type="PATRIC" id="fig|251707.3.peg.2897"/>
<dbReference type="Pfam" id="PF01061">
    <property type="entry name" value="ABC2_membrane"/>
    <property type="match status" value="1"/>
</dbReference>
<dbReference type="PANTHER" id="PTHR30413">
    <property type="entry name" value="INNER MEMBRANE TRANSPORT PERMEASE"/>
    <property type="match status" value="1"/>
</dbReference>
<keyword evidence="4 11" id="KW-1003">Cell membrane</keyword>
<evidence type="ECO:0000256" key="4">
    <source>
        <dbReference type="ARBA" id="ARBA00022475"/>
    </source>
</evidence>
<keyword evidence="8 11" id="KW-1133">Transmembrane helix</keyword>
<dbReference type="PANTHER" id="PTHR30413:SF10">
    <property type="entry name" value="CAPSULE POLYSACCHARIDE EXPORT INNER-MEMBRANE PROTEIN CTRC"/>
    <property type="match status" value="1"/>
</dbReference>
<feature type="domain" description="ABC transmembrane type-2" evidence="12">
    <location>
        <begin position="43"/>
        <end position="268"/>
    </location>
</feature>
<comment type="similarity">
    <text evidence="2 11">Belongs to the ABC-2 integral membrane protein family.</text>
</comment>
<accession>A0A0P9Y123</accession>
<evidence type="ECO:0000256" key="1">
    <source>
        <dbReference type="ARBA" id="ARBA00004651"/>
    </source>
</evidence>
<keyword evidence="3 11" id="KW-0813">Transport</keyword>
<proteinExistence type="inferred from homology"/>
<dbReference type="InterPro" id="IPR000412">
    <property type="entry name" value="ABC_2_transport"/>
</dbReference>
<dbReference type="PIRSF" id="PIRSF006648">
    <property type="entry name" value="DrrB"/>
    <property type="match status" value="1"/>
</dbReference>
<dbReference type="GO" id="GO:0015920">
    <property type="term" value="P:lipopolysaccharide transport"/>
    <property type="evidence" value="ECO:0007669"/>
    <property type="project" value="TreeGrafter"/>
</dbReference>
<evidence type="ECO:0000313" key="13">
    <source>
        <dbReference type="EMBL" id="KPY31781.1"/>
    </source>
</evidence>
<feature type="transmembrane region" description="Helical" evidence="11">
    <location>
        <begin position="81"/>
        <end position="99"/>
    </location>
</feature>
<evidence type="ECO:0000256" key="9">
    <source>
        <dbReference type="ARBA" id="ARBA00023047"/>
    </source>
</evidence>
<feature type="transmembrane region" description="Helical" evidence="11">
    <location>
        <begin position="41"/>
        <end position="61"/>
    </location>
</feature>
<keyword evidence="7" id="KW-0972">Capsule biogenesis/degradation</keyword>
<name>A0A0P9Y123_9PSED</name>
<dbReference type="InterPro" id="IPR047817">
    <property type="entry name" value="ABC2_TM_bact-type"/>
</dbReference>
<evidence type="ECO:0000256" key="5">
    <source>
        <dbReference type="ARBA" id="ARBA00022597"/>
    </source>
</evidence>
<feature type="transmembrane region" description="Helical" evidence="11">
    <location>
        <begin position="191"/>
        <end position="210"/>
    </location>
</feature>
<keyword evidence="9" id="KW-0625">Polysaccharide transport</keyword>
<keyword evidence="6 11" id="KW-0812">Transmembrane</keyword>
<dbReference type="RefSeq" id="WP_412778840.1">
    <property type="nucleotide sequence ID" value="NZ_LJRC01000247.1"/>
</dbReference>
<keyword evidence="10 11" id="KW-0472">Membrane</keyword>
<dbReference type="PROSITE" id="PS51012">
    <property type="entry name" value="ABC_TM2"/>
    <property type="match status" value="1"/>
</dbReference>
<dbReference type="Proteomes" id="UP000050562">
    <property type="component" value="Unassembled WGS sequence"/>
</dbReference>
<evidence type="ECO:0000256" key="10">
    <source>
        <dbReference type="ARBA" id="ARBA00023136"/>
    </source>
</evidence>
<feature type="transmembrane region" description="Helical" evidence="11">
    <location>
        <begin position="120"/>
        <end position="148"/>
    </location>
</feature>
<evidence type="ECO:0000256" key="2">
    <source>
        <dbReference type="ARBA" id="ARBA00007783"/>
    </source>
</evidence>
<evidence type="ECO:0000259" key="12">
    <source>
        <dbReference type="PROSITE" id="PS51012"/>
    </source>
</evidence>
<evidence type="ECO:0000256" key="3">
    <source>
        <dbReference type="ARBA" id="ARBA00022448"/>
    </source>
</evidence>
<sequence length="276" mass="30409">MLSAHLAPAAGPLDLLRSLWRHRQLIITMTRREVIGRYRGSVIGIAWSFFNPVLMLAVYTFVFSEVFQARWVGQDTGKGGFAILLFVGMIVHGLFAECANRAPSLIMSNGNFVKKVVFPLEVLPVVTLGSAIFHAGTSLVVLLLAQFILTQTLYWTAFLFPLVLLPLAIATLGFSWLLAALGVYLRDVGQVIGVLTTVLLFLSPVLYPVAALPQVYQPWLKLNPLTYIIEESRNVLLFGNWPDWQSLALAMLIASAIAAAGFGFFQKARRGFADVL</sequence>
<keyword evidence="5" id="KW-0762">Sugar transport</keyword>
<reference evidence="13 14" key="1">
    <citation type="submission" date="2015-09" db="EMBL/GenBank/DDBJ databases">
        <title>Genome announcement of multiple Pseudomonas syringae strains.</title>
        <authorList>
            <person name="Thakur S."/>
            <person name="Wang P.W."/>
            <person name="Gong Y."/>
            <person name="Weir B.S."/>
            <person name="Guttman D.S."/>
        </authorList>
    </citation>
    <scope>NUCLEOTIDE SEQUENCE [LARGE SCALE GENOMIC DNA]</scope>
    <source>
        <strain evidence="13 14">ICMP3956</strain>
    </source>
</reference>
<dbReference type="EMBL" id="LJRC01000247">
    <property type="protein sequence ID" value="KPY31781.1"/>
    <property type="molecule type" value="Genomic_DNA"/>
</dbReference>
<evidence type="ECO:0000256" key="8">
    <source>
        <dbReference type="ARBA" id="ARBA00022989"/>
    </source>
</evidence>
<comment type="caution">
    <text evidence="13">The sequence shown here is derived from an EMBL/GenBank/DDBJ whole genome shotgun (WGS) entry which is preliminary data.</text>
</comment>
<gene>
    <name evidence="13" type="ORF">ALO52_02137</name>
</gene>
<comment type="subcellular location">
    <subcellularLocation>
        <location evidence="11">Cell inner membrane</location>
        <topology evidence="11">Multi-pass membrane protein</topology>
    </subcellularLocation>
    <subcellularLocation>
        <location evidence="1">Cell membrane</location>
        <topology evidence="1">Multi-pass membrane protein</topology>
    </subcellularLocation>
</comment>
<feature type="transmembrane region" description="Helical" evidence="11">
    <location>
        <begin position="244"/>
        <end position="265"/>
    </location>
</feature>
<evidence type="ECO:0000256" key="7">
    <source>
        <dbReference type="ARBA" id="ARBA00022903"/>
    </source>
</evidence>
<dbReference type="GO" id="GO:0015774">
    <property type="term" value="P:polysaccharide transport"/>
    <property type="evidence" value="ECO:0007669"/>
    <property type="project" value="UniProtKB-KW"/>
</dbReference>
<dbReference type="PRINTS" id="PR00164">
    <property type="entry name" value="ABC2TRNSPORT"/>
</dbReference>
<feature type="transmembrane region" description="Helical" evidence="11">
    <location>
        <begin position="154"/>
        <end position="179"/>
    </location>
</feature>
<protein>
    <recommendedName>
        <fullName evidence="11">Transport permease protein</fullName>
    </recommendedName>
</protein>
<evidence type="ECO:0000313" key="14">
    <source>
        <dbReference type="Proteomes" id="UP000050562"/>
    </source>
</evidence>
<dbReference type="GO" id="GO:0140359">
    <property type="term" value="F:ABC-type transporter activity"/>
    <property type="evidence" value="ECO:0007669"/>
    <property type="project" value="InterPro"/>
</dbReference>
<dbReference type="AlphaFoldDB" id="A0A0P9Y123"/>
<organism evidence="13 14">
    <name type="scientific">Pseudomonas syringae pv. primulae</name>
    <dbReference type="NCBI Taxonomy" id="251707"/>
    <lineage>
        <taxon>Bacteria</taxon>
        <taxon>Pseudomonadati</taxon>
        <taxon>Pseudomonadota</taxon>
        <taxon>Gammaproteobacteria</taxon>
        <taxon>Pseudomonadales</taxon>
        <taxon>Pseudomonadaceae</taxon>
        <taxon>Pseudomonas</taxon>
    </lineage>
</organism>
<evidence type="ECO:0000256" key="6">
    <source>
        <dbReference type="ARBA" id="ARBA00022692"/>
    </source>
</evidence>
<dbReference type="GO" id="GO:0043190">
    <property type="term" value="C:ATP-binding cassette (ABC) transporter complex"/>
    <property type="evidence" value="ECO:0007669"/>
    <property type="project" value="InterPro"/>
</dbReference>